<dbReference type="InterPro" id="IPR002350">
    <property type="entry name" value="Kazal_dom"/>
</dbReference>
<evidence type="ECO:0000259" key="2">
    <source>
        <dbReference type="PROSITE" id="PS51465"/>
    </source>
</evidence>
<dbReference type="CDD" id="cd00104">
    <property type="entry name" value="KAZAL_FS"/>
    <property type="match status" value="1"/>
</dbReference>
<dbReference type="Gene3D" id="3.30.60.30">
    <property type="match status" value="1"/>
</dbReference>
<dbReference type="PANTHER" id="PTHR21312">
    <property type="entry name" value="SERINE PROTEASE INHIBITOR"/>
    <property type="match status" value="1"/>
</dbReference>
<dbReference type="PROSITE" id="PS51465">
    <property type="entry name" value="KAZAL_2"/>
    <property type="match status" value="1"/>
</dbReference>
<dbReference type="Proteomes" id="UP001314169">
    <property type="component" value="Chromosome 5"/>
</dbReference>
<dbReference type="SUPFAM" id="SSF100895">
    <property type="entry name" value="Kazal-type serine protease inhibitors"/>
    <property type="match status" value="1"/>
</dbReference>
<sequence>MAVFPCVLVFFLVSSTCAPTVFSGLIRRDPDKWPLPPCKMYIPMDYFFEPDEPECPNITVPVCATNGHTFQNECFFCLAQWEFGYHIKFGNYGKCGKG</sequence>
<feature type="chain" id="PRO_5045509755" description="Kazal-like domain-containing protein" evidence="1">
    <location>
        <begin position="24"/>
        <end position="98"/>
    </location>
</feature>
<dbReference type="Pfam" id="PF00050">
    <property type="entry name" value="Kazal_1"/>
    <property type="match status" value="1"/>
</dbReference>
<evidence type="ECO:0000256" key="1">
    <source>
        <dbReference type="SAM" id="SignalP"/>
    </source>
</evidence>
<dbReference type="EMBL" id="OY882862">
    <property type="protein sequence ID" value="CAK6446203.1"/>
    <property type="molecule type" value="Genomic_DNA"/>
</dbReference>
<organism evidence="3 4">
    <name type="scientific">Pipistrellus nathusii</name>
    <name type="common">Nathusius' pipistrelle</name>
    <dbReference type="NCBI Taxonomy" id="59473"/>
    <lineage>
        <taxon>Eukaryota</taxon>
        <taxon>Metazoa</taxon>
        <taxon>Chordata</taxon>
        <taxon>Craniata</taxon>
        <taxon>Vertebrata</taxon>
        <taxon>Euteleostomi</taxon>
        <taxon>Mammalia</taxon>
        <taxon>Eutheria</taxon>
        <taxon>Laurasiatheria</taxon>
        <taxon>Chiroptera</taxon>
        <taxon>Yangochiroptera</taxon>
        <taxon>Vespertilionidae</taxon>
        <taxon>Pipistrellus</taxon>
    </lineage>
</organism>
<accession>A0ABP0A8F6</accession>
<dbReference type="SMART" id="SM00280">
    <property type="entry name" value="KAZAL"/>
    <property type="match status" value="1"/>
</dbReference>
<keyword evidence="4" id="KW-1185">Reference proteome</keyword>
<reference evidence="3" key="1">
    <citation type="submission" date="2023-12" db="EMBL/GenBank/DDBJ databases">
        <authorList>
            <person name="Brown T."/>
        </authorList>
    </citation>
    <scope>NUCLEOTIDE SEQUENCE</scope>
</reference>
<feature type="domain" description="Kazal-like" evidence="2">
    <location>
        <begin position="32"/>
        <end position="97"/>
    </location>
</feature>
<feature type="signal peptide" evidence="1">
    <location>
        <begin position="1"/>
        <end position="23"/>
    </location>
</feature>
<dbReference type="InterPro" id="IPR036058">
    <property type="entry name" value="Kazal_dom_sf"/>
</dbReference>
<keyword evidence="1" id="KW-0732">Signal</keyword>
<proteinExistence type="predicted"/>
<protein>
    <recommendedName>
        <fullName evidence="2">Kazal-like domain-containing protein</fullName>
    </recommendedName>
</protein>
<evidence type="ECO:0000313" key="3">
    <source>
        <dbReference type="EMBL" id="CAK6446203.1"/>
    </source>
</evidence>
<evidence type="ECO:0000313" key="4">
    <source>
        <dbReference type="Proteomes" id="UP001314169"/>
    </source>
</evidence>
<gene>
    <name evidence="3" type="ORF">MPIPNATIZW_LOCUS14509</name>
</gene>
<name>A0ABP0A8F6_PIPNA</name>
<dbReference type="PANTHER" id="PTHR21312:SF36">
    <property type="entry name" value="SERINE PROTEASE INHIBITOR KAZAL-TYPE 13"/>
    <property type="match status" value="1"/>
</dbReference>